<feature type="transmembrane region" description="Helical" evidence="1">
    <location>
        <begin position="21"/>
        <end position="39"/>
    </location>
</feature>
<gene>
    <name evidence="4" type="ORF">DXD46_06430</name>
    <name evidence="3" type="ORF">GAY12_09360</name>
</gene>
<evidence type="ECO:0000313" key="4">
    <source>
        <dbReference type="EMBL" id="RGJ89513.1"/>
    </source>
</evidence>
<evidence type="ECO:0000313" key="6">
    <source>
        <dbReference type="Proteomes" id="UP000462015"/>
    </source>
</evidence>
<sequence>MAQEDSRGLGKTIDFMRAVSILLLVMNIYYFCYPFFHAAGCTNGMVDRILLNFQRDTGLFTGSPVTKCFSLMFLFFSSMGAKGRRIPEMT</sequence>
<evidence type="ECO:0000259" key="2">
    <source>
        <dbReference type="Pfam" id="PF14293"/>
    </source>
</evidence>
<evidence type="ECO:0000313" key="3">
    <source>
        <dbReference type="EMBL" id="KAB6636087.1"/>
    </source>
</evidence>
<dbReference type="Proteomes" id="UP000462015">
    <property type="component" value="Unassembled WGS sequence"/>
</dbReference>
<comment type="caution">
    <text evidence="4">The sequence shown here is derived from an EMBL/GenBank/DDBJ whole genome shotgun (WGS) entry which is preliminary data.</text>
</comment>
<reference evidence="4 5" key="1">
    <citation type="submission" date="2018-08" db="EMBL/GenBank/DDBJ databases">
        <title>A genome reference for cultivated species of the human gut microbiota.</title>
        <authorList>
            <person name="Zou Y."/>
            <person name="Xue W."/>
            <person name="Luo G."/>
        </authorList>
    </citation>
    <scope>NUCLEOTIDE SEQUENCE [LARGE SCALE GENOMIC DNA]</scope>
    <source>
        <strain evidence="4 5">TM05-16</strain>
    </source>
</reference>
<keyword evidence="1" id="KW-0812">Transmembrane</keyword>
<proteinExistence type="predicted"/>
<dbReference type="EMBL" id="QSPP01000013">
    <property type="protein sequence ID" value="RGJ89513.1"/>
    <property type="molecule type" value="Genomic_DNA"/>
</dbReference>
<keyword evidence="1" id="KW-0472">Membrane</keyword>
<dbReference type="AlphaFoldDB" id="A0A3E4JRB0"/>
<reference evidence="3 6" key="2">
    <citation type="journal article" date="2019" name="Nat. Med.">
        <title>A library of human gut bacterial isolates paired with longitudinal multiomics data enables mechanistic microbiome research.</title>
        <authorList>
            <person name="Poyet M."/>
            <person name="Groussin M."/>
            <person name="Gibbons S.M."/>
            <person name="Avila-Pacheco J."/>
            <person name="Jiang X."/>
            <person name="Kearney S.M."/>
            <person name="Perrotta A.R."/>
            <person name="Berdy B."/>
            <person name="Zhao S."/>
            <person name="Lieberman T.D."/>
            <person name="Swanson P.K."/>
            <person name="Smith M."/>
            <person name="Roesemann S."/>
            <person name="Alexander J.E."/>
            <person name="Rich S.A."/>
            <person name="Livny J."/>
            <person name="Vlamakis H."/>
            <person name="Clish C."/>
            <person name="Bullock K."/>
            <person name="Deik A."/>
            <person name="Scott J."/>
            <person name="Pierce K.A."/>
            <person name="Xavier R.J."/>
            <person name="Alm E.J."/>
        </authorList>
    </citation>
    <scope>NUCLEOTIDE SEQUENCE [LARGE SCALE GENOMIC DNA]</scope>
    <source>
        <strain evidence="3 6">BIOML-A98</strain>
    </source>
</reference>
<accession>A0A3E4JRB0</accession>
<name>A0A3E4JRB0_PHOVU</name>
<dbReference type="InterPro" id="IPR025988">
    <property type="entry name" value="YWFCY_dom"/>
</dbReference>
<evidence type="ECO:0000256" key="1">
    <source>
        <dbReference type="SAM" id="Phobius"/>
    </source>
</evidence>
<dbReference type="EMBL" id="WDAL01000016">
    <property type="protein sequence ID" value="KAB6636087.1"/>
    <property type="molecule type" value="Genomic_DNA"/>
</dbReference>
<feature type="transmembrane region" description="Helical" evidence="1">
    <location>
        <begin position="59"/>
        <end position="81"/>
    </location>
</feature>
<dbReference type="Pfam" id="PF14293">
    <property type="entry name" value="YWFCY"/>
    <property type="match status" value="1"/>
</dbReference>
<feature type="domain" description="YWFCY" evidence="2">
    <location>
        <begin position="4"/>
        <end position="85"/>
    </location>
</feature>
<protein>
    <submittedName>
        <fullName evidence="4">Conjugal transfer protein TraG</fullName>
    </submittedName>
</protein>
<organism evidence="4 5">
    <name type="scientific">Phocaeicola vulgatus</name>
    <name type="common">Bacteroides vulgatus</name>
    <dbReference type="NCBI Taxonomy" id="821"/>
    <lineage>
        <taxon>Bacteria</taxon>
        <taxon>Pseudomonadati</taxon>
        <taxon>Bacteroidota</taxon>
        <taxon>Bacteroidia</taxon>
        <taxon>Bacteroidales</taxon>
        <taxon>Bacteroidaceae</taxon>
        <taxon>Phocaeicola</taxon>
    </lineage>
</organism>
<dbReference type="Proteomes" id="UP000260640">
    <property type="component" value="Unassembled WGS sequence"/>
</dbReference>
<evidence type="ECO:0000313" key="5">
    <source>
        <dbReference type="Proteomes" id="UP000260640"/>
    </source>
</evidence>
<keyword evidence="1" id="KW-1133">Transmembrane helix</keyword>